<accession>A0ABU2JPT8</accession>
<reference evidence="6" key="1">
    <citation type="submission" date="2023-07" db="EMBL/GenBank/DDBJ databases">
        <title>30 novel species of actinomycetes from the DSMZ collection.</title>
        <authorList>
            <person name="Nouioui I."/>
        </authorList>
    </citation>
    <scope>NUCLEOTIDE SEQUENCE [LARGE SCALE GENOMIC DNA]</scope>
    <source>
        <strain evidence="6">DSM 44915</strain>
    </source>
</reference>
<evidence type="ECO:0000313" key="6">
    <source>
        <dbReference type="Proteomes" id="UP001183410"/>
    </source>
</evidence>
<keyword evidence="3" id="KW-0663">Pyridoxal phosphate</keyword>
<dbReference type="PANTHER" id="PTHR43780">
    <property type="entry name" value="1-AMINOCYCLOPROPANE-1-CARBOXYLATE DEAMINASE-RELATED"/>
    <property type="match status" value="1"/>
</dbReference>
<proteinExistence type="inferred from homology"/>
<sequence length="334" mass="35107">MLPNLPPEPAATPVPAGAPAPEWRAWTAAAALPAPLQPVSDPRLARAGVSLWLKRDDLIHPVVSGNKWRKLLPNLRAAHAAGQRRLLTFGGAYSHHLTAVAAAAAATGFASVGLVRGDELADAPRNPALARAERDGMTLAFLSRADYRRTLRELTEPATTRRLTERFGPAYLLPEGGSNALAARGAAELVTELAGQLPDLGPGDVVCCPVGSGGTLAGIAAALPPGAQALGVAVLRGGAGYLEAEITALHRAGWPGRTFDRWSVDHAHHGGGYGRIPAELAAFTDRFEAEHGLRLERRYVAKAVSCLYHRALRGDFPHGTRLTAVITGAPSDHD</sequence>
<evidence type="ECO:0000313" key="5">
    <source>
        <dbReference type="EMBL" id="MDT0267001.1"/>
    </source>
</evidence>
<evidence type="ECO:0000256" key="1">
    <source>
        <dbReference type="ARBA" id="ARBA00001933"/>
    </source>
</evidence>
<name>A0ABU2JPT8_9ACTN</name>
<dbReference type="InterPro" id="IPR027278">
    <property type="entry name" value="ACCD_DCysDesulf"/>
</dbReference>
<dbReference type="Pfam" id="PF00291">
    <property type="entry name" value="PALP"/>
    <property type="match status" value="1"/>
</dbReference>
<comment type="caution">
    <text evidence="5">The sequence shown here is derived from an EMBL/GenBank/DDBJ whole genome shotgun (WGS) entry which is preliminary data.</text>
</comment>
<keyword evidence="6" id="KW-1185">Reference proteome</keyword>
<dbReference type="PANTHER" id="PTHR43780:SF2">
    <property type="entry name" value="1-AMINOCYCLOPROPANE-1-CARBOXYLATE DEAMINASE-RELATED"/>
    <property type="match status" value="1"/>
</dbReference>
<comment type="cofactor">
    <cofactor evidence="1">
        <name>pyridoxal 5'-phosphate</name>
        <dbReference type="ChEBI" id="CHEBI:597326"/>
    </cofactor>
</comment>
<dbReference type="InterPro" id="IPR036052">
    <property type="entry name" value="TrpB-like_PALP_sf"/>
</dbReference>
<dbReference type="SUPFAM" id="SSF53686">
    <property type="entry name" value="Tryptophan synthase beta subunit-like PLP-dependent enzymes"/>
    <property type="match status" value="1"/>
</dbReference>
<evidence type="ECO:0000256" key="2">
    <source>
        <dbReference type="ARBA" id="ARBA00008639"/>
    </source>
</evidence>
<dbReference type="InterPro" id="IPR001926">
    <property type="entry name" value="TrpB-like_PALP"/>
</dbReference>
<evidence type="ECO:0000259" key="4">
    <source>
        <dbReference type="Pfam" id="PF00291"/>
    </source>
</evidence>
<feature type="domain" description="Tryptophan synthase beta chain-like PALP" evidence="4">
    <location>
        <begin position="41"/>
        <end position="328"/>
    </location>
</feature>
<dbReference type="Gene3D" id="3.40.50.1100">
    <property type="match status" value="2"/>
</dbReference>
<dbReference type="Proteomes" id="UP001183410">
    <property type="component" value="Unassembled WGS sequence"/>
</dbReference>
<organism evidence="5 6">
    <name type="scientific">Streptomyces chisholmiae</name>
    <dbReference type="NCBI Taxonomy" id="3075540"/>
    <lineage>
        <taxon>Bacteria</taxon>
        <taxon>Bacillati</taxon>
        <taxon>Actinomycetota</taxon>
        <taxon>Actinomycetes</taxon>
        <taxon>Kitasatosporales</taxon>
        <taxon>Streptomycetaceae</taxon>
        <taxon>Streptomyces</taxon>
    </lineage>
</organism>
<gene>
    <name evidence="5" type="ORF">RM844_11945</name>
</gene>
<dbReference type="EMBL" id="JAVREO010000006">
    <property type="protein sequence ID" value="MDT0267001.1"/>
    <property type="molecule type" value="Genomic_DNA"/>
</dbReference>
<dbReference type="PIRSF" id="PIRSF006278">
    <property type="entry name" value="ACCD_DCysDesulf"/>
    <property type="match status" value="1"/>
</dbReference>
<dbReference type="RefSeq" id="WP_311667057.1">
    <property type="nucleotide sequence ID" value="NZ_JAVREO010000006.1"/>
</dbReference>
<protein>
    <submittedName>
        <fullName evidence="5">Pyridoxal-phosphate dependent enzyme</fullName>
    </submittedName>
</protein>
<evidence type="ECO:0000256" key="3">
    <source>
        <dbReference type="ARBA" id="ARBA00022898"/>
    </source>
</evidence>
<comment type="similarity">
    <text evidence="2">Belongs to the ACC deaminase/D-cysteine desulfhydrase family.</text>
</comment>